<reference evidence="1 2" key="1">
    <citation type="submission" date="2014-08" db="EMBL/GenBank/DDBJ databases">
        <authorList>
            <person name="Moulin Lionel"/>
        </authorList>
    </citation>
    <scope>NUCLEOTIDE SEQUENCE [LARGE SCALE GENOMIC DNA]</scope>
</reference>
<evidence type="ECO:0000313" key="1">
    <source>
        <dbReference type="EMBL" id="CDX55578.1"/>
    </source>
</evidence>
<sequence length="33" mass="3750">MAVLTMFQSGIVEEADLETRIRQHVAYLRPSTS</sequence>
<protein>
    <submittedName>
        <fullName evidence="1">Uncharacterized protein</fullName>
    </submittedName>
</protein>
<name>A0A090G9Z3_MESPL</name>
<dbReference type="AlphaFoldDB" id="A0A090G9Z3"/>
<gene>
    <name evidence="1" type="ORF">MPL3365_200146</name>
</gene>
<accession>A0A090G9Z3</accession>
<dbReference type="Proteomes" id="UP000046122">
    <property type="component" value="Unassembled WGS sequence"/>
</dbReference>
<organism evidence="1 2">
    <name type="scientific">Mesorhizobium plurifarium</name>
    <dbReference type="NCBI Taxonomy" id="69974"/>
    <lineage>
        <taxon>Bacteria</taxon>
        <taxon>Pseudomonadati</taxon>
        <taxon>Pseudomonadota</taxon>
        <taxon>Alphaproteobacteria</taxon>
        <taxon>Hyphomicrobiales</taxon>
        <taxon>Phyllobacteriaceae</taxon>
        <taxon>Mesorhizobium</taxon>
    </lineage>
</organism>
<proteinExistence type="predicted"/>
<dbReference type="EMBL" id="CCNE01000013">
    <property type="protein sequence ID" value="CDX55578.1"/>
    <property type="molecule type" value="Genomic_DNA"/>
</dbReference>
<evidence type="ECO:0000313" key="2">
    <source>
        <dbReference type="Proteomes" id="UP000046122"/>
    </source>
</evidence>